<dbReference type="RefSeq" id="WP_285739315.1">
    <property type="nucleotide sequence ID" value="NZ_BSSA01000027.1"/>
</dbReference>
<dbReference type="EMBL" id="BSSA01000027">
    <property type="protein sequence ID" value="GLW73678.1"/>
    <property type="molecule type" value="Genomic_DNA"/>
</dbReference>
<gene>
    <name evidence="1" type="ORF">Kpho02_59770</name>
</gene>
<comment type="caution">
    <text evidence="1">The sequence shown here is derived from an EMBL/GenBank/DDBJ whole genome shotgun (WGS) entry which is preliminary data.</text>
</comment>
<organism evidence="1 2">
    <name type="scientific">Kitasatospora phosalacinea</name>
    <dbReference type="NCBI Taxonomy" id="2065"/>
    <lineage>
        <taxon>Bacteria</taxon>
        <taxon>Bacillati</taxon>
        <taxon>Actinomycetota</taxon>
        <taxon>Actinomycetes</taxon>
        <taxon>Kitasatosporales</taxon>
        <taxon>Streptomycetaceae</taxon>
        <taxon>Kitasatospora</taxon>
    </lineage>
</organism>
<dbReference type="AlphaFoldDB" id="A0A9W6QEU6"/>
<evidence type="ECO:0000313" key="2">
    <source>
        <dbReference type="Proteomes" id="UP001165041"/>
    </source>
</evidence>
<protein>
    <submittedName>
        <fullName evidence="1">Uncharacterized protein</fullName>
    </submittedName>
</protein>
<dbReference type="Proteomes" id="UP001165041">
    <property type="component" value="Unassembled WGS sequence"/>
</dbReference>
<evidence type="ECO:0000313" key="1">
    <source>
        <dbReference type="EMBL" id="GLW73678.1"/>
    </source>
</evidence>
<sequence>MTTTADHSTDPATAPAEELTEVTLTIAPDDGSHYRDVRELTLGQLTGLLLAFDAGEVGEDLLDEEKEDLREIGLEYAPAEYRDRLWAETRCFTDADASRVLQAFEAGNLL</sequence>
<proteinExistence type="predicted"/>
<accession>A0A9W6QEU6</accession>
<name>A0A9W6QEU6_9ACTN</name>
<reference evidence="1" key="1">
    <citation type="submission" date="2023-02" db="EMBL/GenBank/DDBJ databases">
        <title>Kitasatospora phosalacinea NBRC 14627.</title>
        <authorList>
            <person name="Ichikawa N."/>
            <person name="Sato H."/>
            <person name="Tonouchi N."/>
        </authorList>
    </citation>
    <scope>NUCLEOTIDE SEQUENCE</scope>
    <source>
        <strain evidence="1">NBRC 14627</strain>
    </source>
</reference>